<feature type="signal peptide" evidence="7">
    <location>
        <begin position="1"/>
        <end position="27"/>
    </location>
</feature>
<keyword evidence="3 5" id="KW-0378">Hydrolase</keyword>
<dbReference type="PANTHER" id="PTHR43806">
    <property type="entry name" value="PEPTIDASE S8"/>
    <property type="match status" value="1"/>
</dbReference>
<accession>A0ABX1J316</accession>
<dbReference type="InterPro" id="IPR037045">
    <property type="entry name" value="S8pro/Inhibitor_I9_sf"/>
</dbReference>
<dbReference type="Gene3D" id="3.40.50.200">
    <property type="entry name" value="Peptidase S8/S53 domain"/>
    <property type="match status" value="1"/>
</dbReference>
<comment type="caution">
    <text evidence="10">The sequence shown here is derived from an EMBL/GenBank/DDBJ whole genome shotgun (WGS) entry which is preliminary data.</text>
</comment>
<dbReference type="Pfam" id="PF05922">
    <property type="entry name" value="Inhibitor_I9"/>
    <property type="match status" value="1"/>
</dbReference>
<evidence type="ECO:0000313" key="10">
    <source>
        <dbReference type="EMBL" id="NKQ54171.1"/>
    </source>
</evidence>
<evidence type="ECO:0000256" key="1">
    <source>
        <dbReference type="ARBA" id="ARBA00011073"/>
    </source>
</evidence>
<dbReference type="SUPFAM" id="SSF54897">
    <property type="entry name" value="Protease propeptides/inhibitors"/>
    <property type="match status" value="1"/>
</dbReference>
<dbReference type="PROSITE" id="PS00138">
    <property type="entry name" value="SUBTILASE_SER"/>
    <property type="match status" value="1"/>
</dbReference>
<dbReference type="InterPro" id="IPR034193">
    <property type="entry name" value="PCSK9_ProteinaseK-like"/>
</dbReference>
<evidence type="ECO:0000256" key="7">
    <source>
        <dbReference type="SAM" id="SignalP"/>
    </source>
</evidence>
<dbReference type="InterPro" id="IPR023828">
    <property type="entry name" value="Peptidase_S8_Ser-AS"/>
</dbReference>
<name>A0ABX1J316_9PSEU</name>
<dbReference type="InterPro" id="IPR036852">
    <property type="entry name" value="Peptidase_S8/S53_dom_sf"/>
</dbReference>
<dbReference type="Gene3D" id="3.30.70.80">
    <property type="entry name" value="Peptidase S8 propeptide/proteinase inhibitor I9"/>
    <property type="match status" value="1"/>
</dbReference>
<dbReference type="InterPro" id="IPR050131">
    <property type="entry name" value="Peptidase_S8_subtilisin-like"/>
</dbReference>
<evidence type="ECO:0000259" key="9">
    <source>
        <dbReference type="Pfam" id="PF05922"/>
    </source>
</evidence>
<feature type="active site" description="Charge relay system" evidence="5">
    <location>
        <position position="194"/>
    </location>
</feature>
<evidence type="ECO:0000256" key="3">
    <source>
        <dbReference type="ARBA" id="ARBA00022801"/>
    </source>
</evidence>
<keyword evidence="2 5" id="KW-0645">Protease</keyword>
<keyword evidence="4 5" id="KW-0720">Serine protease</keyword>
<organism evidence="10 11">
    <name type="scientific">Amycolatopsis acididurans</name>
    <dbReference type="NCBI Taxonomy" id="2724524"/>
    <lineage>
        <taxon>Bacteria</taxon>
        <taxon>Bacillati</taxon>
        <taxon>Actinomycetota</taxon>
        <taxon>Actinomycetes</taxon>
        <taxon>Pseudonocardiales</taxon>
        <taxon>Pseudonocardiaceae</taxon>
        <taxon>Amycolatopsis</taxon>
    </lineage>
</organism>
<dbReference type="InterPro" id="IPR010259">
    <property type="entry name" value="S8pro/Inhibitor_I9"/>
</dbReference>
<dbReference type="PROSITE" id="PS00136">
    <property type="entry name" value="SUBTILASE_ASP"/>
    <property type="match status" value="1"/>
</dbReference>
<feature type="domain" description="Peptidase S8/S53" evidence="8">
    <location>
        <begin position="155"/>
        <end position="383"/>
    </location>
</feature>
<proteinExistence type="inferred from homology"/>
<reference evidence="10 11" key="1">
    <citation type="submission" date="2020-04" db="EMBL/GenBank/DDBJ databases">
        <title>Novel species.</title>
        <authorList>
            <person name="Teo W.F.A."/>
            <person name="Lipun K."/>
            <person name="Srisuk N."/>
            <person name="Duangmal K."/>
        </authorList>
    </citation>
    <scope>NUCLEOTIDE SEQUENCE [LARGE SCALE GENOMIC DNA]</scope>
    <source>
        <strain evidence="10 11">K13G38</strain>
    </source>
</reference>
<dbReference type="PRINTS" id="PR00723">
    <property type="entry name" value="SUBTILISIN"/>
</dbReference>
<dbReference type="InterPro" id="IPR000209">
    <property type="entry name" value="Peptidase_S8/S53_dom"/>
</dbReference>
<feature type="active site" description="Charge relay system" evidence="5">
    <location>
        <position position="346"/>
    </location>
</feature>
<protein>
    <submittedName>
        <fullName evidence="10">S8 family peptidase</fullName>
    </submittedName>
</protein>
<keyword evidence="7" id="KW-0732">Signal</keyword>
<dbReference type="PROSITE" id="PS51892">
    <property type="entry name" value="SUBTILASE"/>
    <property type="match status" value="1"/>
</dbReference>
<comment type="similarity">
    <text evidence="1 5 6">Belongs to the peptidase S8 family.</text>
</comment>
<dbReference type="Pfam" id="PF00082">
    <property type="entry name" value="Peptidase_S8"/>
    <property type="match status" value="1"/>
</dbReference>
<dbReference type="CDD" id="cd04077">
    <property type="entry name" value="Peptidases_S8_PCSK9_ProteinaseK_like"/>
    <property type="match status" value="1"/>
</dbReference>
<evidence type="ECO:0000313" key="11">
    <source>
        <dbReference type="Proteomes" id="UP000715441"/>
    </source>
</evidence>
<dbReference type="InterPro" id="IPR022398">
    <property type="entry name" value="Peptidase_S8_His-AS"/>
</dbReference>
<dbReference type="Proteomes" id="UP000715441">
    <property type="component" value="Unassembled WGS sequence"/>
</dbReference>
<sequence>MGKSRKLLAIGAAAAAIVGGSTAAAQAQQGQIRDADTPGSVTDSYLVVLKDAPNVTSKSEAKANILSLANNLGYRFSAEISHTFSSALRGFSIKASPAEAKRIAADSTVAYVVQNHVFHVADTQQDPPSWGLDRIDQRNLPLDSSYTYSTKADNVTAYVIDTGVRATHETFGGRVSGGKDFVDNDDDPNDENGHGTHVAGTIGGSEYGVAKGVHIVPVRVLDAQGSGTTEQVVAGIDWVADNHSGPSVANMSLGGSVDDALDQAVKGAIAKGVTFAVAAGNESTDASGSSPARVPEAITVAASDKTDRQASFSNYGSAVDLYAPGVNITSSWGSSDTATDTISGTSMATPHVTGAAALYLADHPDATPAQVSDALTSAATPDKISNATAGTPNKLLYTAG</sequence>
<feature type="chain" id="PRO_5045696677" evidence="7">
    <location>
        <begin position="28"/>
        <end position="400"/>
    </location>
</feature>
<dbReference type="SUPFAM" id="SSF52743">
    <property type="entry name" value="Subtilisin-like"/>
    <property type="match status" value="1"/>
</dbReference>
<feature type="active site" description="Charge relay system" evidence="5">
    <location>
        <position position="161"/>
    </location>
</feature>
<dbReference type="PROSITE" id="PS00137">
    <property type="entry name" value="SUBTILASE_HIS"/>
    <property type="match status" value="1"/>
</dbReference>
<evidence type="ECO:0000256" key="5">
    <source>
        <dbReference type="PROSITE-ProRule" id="PRU01240"/>
    </source>
</evidence>
<dbReference type="RefSeq" id="WP_168515796.1">
    <property type="nucleotide sequence ID" value="NZ_JAAXLS010000008.1"/>
</dbReference>
<dbReference type="InterPro" id="IPR023827">
    <property type="entry name" value="Peptidase_S8_Asp-AS"/>
</dbReference>
<dbReference type="InterPro" id="IPR015500">
    <property type="entry name" value="Peptidase_S8_subtilisin-rel"/>
</dbReference>
<evidence type="ECO:0000256" key="6">
    <source>
        <dbReference type="RuleBase" id="RU003355"/>
    </source>
</evidence>
<feature type="domain" description="Inhibitor I9" evidence="9">
    <location>
        <begin position="44"/>
        <end position="119"/>
    </location>
</feature>
<dbReference type="EMBL" id="JAAXLS010000008">
    <property type="protein sequence ID" value="NKQ54171.1"/>
    <property type="molecule type" value="Genomic_DNA"/>
</dbReference>
<evidence type="ECO:0000256" key="4">
    <source>
        <dbReference type="ARBA" id="ARBA00022825"/>
    </source>
</evidence>
<gene>
    <name evidence="10" type="ORF">HFP15_14880</name>
</gene>
<evidence type="ECO:0000256" key="2">
    <source>
        <dbReference type="ARBA" id="ARBA00022670"/>
    </source>
</evidence>
<dbReference type="PANTHER" id="PTHR43806:SF11">
    <property type="entry name" value="CEREVISIN-RELATED"/>
    <property type="match status" value="1"/>
</dbReference>
<keyword evidence="11" id="KW-1185">Reference proteome</keyword>
<evidence type="ECO:0000259" key="8">
    <source>
        <dbReference type="Pfam" id="PF00082"/>
    </source>
</evidence>